<comment type="caution">
    <text evidence="8">The sequence shown here is derived from an EMBL/GenBank/DDBJ whole genome shotgun (WGS) entry which is preliminary data.</text>
</comment>
<dbReference type="GeneID" id="75137541"/>
<dbReference type="OrthoDB" id="9808093at2"/>
<evidence type="ECO:0000256" key="3">
    <source>
        <dbReference type="ARBA" id="ARBA00015991"/>
    </source>
</evidence>
<keyword evidence="5" id="KW-0378">Hydrolase</keyword>
<dbReference type="Gene3D" id="3.30.70.100">
    <property type="match status" value="1"/>
</dbReference>
<protein>
    <recommendedName>
        <fullName evidence="3 5">acylphosphatase</fullName>
        <ecNumber evidence="2 5">3.6.1.7</ecNumber>
    </recommendedName>
</protein>
<dbReference type="EC" id="3.6.1.7" evidence="2 5"/>
<evidence type="ECO:0000256" key="4">
    <source>
        <dbReference type="ARBA" id="ARBA00047645"/>
    </source>
</evidence>
<dbReference type="SUPFAM" id="SSF54975">
    <property type="entry name" value="Acylphosphatase/BLUF domain-like"/>
    <property type="match status" value="1"/>
</dbReference>
<dbReference type="Pfam" id="PF00708">
    <property type="entry name" value="Acylphosphatase"/>
    <property type="match status" value="1"/>
</dbReference>
<dbReference type="InterPro" id="IPR017968">
    <property type="entry name" value="Acylphosphatase_CS"/>
</dbReference>
<evidence type="ECO:0000313" key="9">
    <source>
        <dbReference type="Proteomes" id="UP000051008"/>
    </source>
</evidence>
<evidence type="ECO:0000259" key="7">
    <source>
        <dbReference type="PROSITE" id="PS51160"/>
    </source>
</evidence>
<name>A0A0R2AH77_9LACO</name>
<evidence type="ECO:0000256" key="5">
    <source>
        <dbReference type="PROSITE-ProRule" id="PRU00520"/>
    </source>
</evidence>
<dbReference type="PANTHER" id="PTHR47268">
    <property type="entry name" value="ACYLPHOSPHATASE"/>
    <property type="match status" value="1"/>
</dbReference>
<feature type="domain" description="Acylphosphatase-like" evidence="7">
    <location>
        <begin position="3"/>
        <end position="90"/>
    </location>
</feature>
<organism evidence="8 9">
    <name type="scientific">Ligilactobacillus agilis DSM 20509</name>
    <dbReference type="NCBI Taxonomy" id="1423718"/>
    <lineage>
        <taxon>Bacteria</taxon>
        <taxon>Bacillati</taxon>
        <taxon>Bacillota</taxon>
        <taxon>Bacilli</taxon>
        <taxon>Lactobacillales</taxon>
        <taxon>Lactobacillaceae</taxon>
        <taxon>Ligilactobacillus</taxon>
    </lineage>
</organism>
<accession>A0A0R2AH77</accession>
<dbReference type="InterPro" id="IPR020456">
    <property type="entry name" value="Acylphosphatase"/>
</dbReference>
<dbReference type="Proteomes" id="UP000051008">
    <property type="component" value="Unassembled WGS sequence"/>
</dbReference>
<dbReference type="PRINTS" id="PR00112">
    <property type="entry name" value="ACYLPHPHTASE"/>
</dbReference>
<dbReference type="AlphaFoldDB" id="A0A0R2AH77"/>
<dbReference type="PANTHER" id="PTHR47268:SF4">
    <property type="entry name" value="ACYLPHOSPHATASE"/>
    <property type="match status" value="1"/>
</dbReference>
<feature type="active site" evidence="5">
    <location>
        <position position="18"/>
    </location>
</feature>
<sequence>MQAAKLTVFGIVQGVGFRYMTKQVADELGVVGFVKNRVDGSVYIEAQAEPLTLYKFISQIKAGPSPAGHVDHVSVTEMKPKDYQDFRVEFY</sequence>
<evidence type="ECO:0000256" key="6">
    <source>
        <dbReference type="RuleBase" id="RU004168"/>
    </source>
</evidence>
<comment type="similarity">
    <text evidence="1 6">Belongs to the acylphosphatase family.</text>
</comment>
<dbReference type="PROSITE" id="PS00150">
    <property type="entry name" value="ACYLPHOSPHATASE_1"/>
    <property type="match status" value="1"/>
</dbReference>
<comment type="catalytic activity">
    <reaction evidence="4 5">
        <text>an acyl phosphate + H2O = a carboxylate + phosphate + H(+)</text>
        <dbReference type="Rhea" id="RHEA:14965"/>
        <dbReference type="ChEBI" id="CHEBI:15377"/>
        <dbReference type="ChEBI" id="CHEBI:15378"/>
        <dbReference type="ChEBI" id="CHEBI:29067"/>
        <dbReference type="ChEBI" id="CHEBI:43474"/>
        <dbReference type="ChEBI" id="CHEBI:59918"/>
        <dbReference type="EC" id="3.6.1.7"/>
    </reaction>
</comment>
<feature type="active site" evidence="5">
    <location>
        <position position="36"/>
    </location>
</feature>
<dbReference type="GO" id="GO:0003998">
    <property type="term" value="F:acylphosphatase activity"/>
    <property type="evidence" value="ECO:0007669"/>
    <property type="project" value="UniProtKB-EC"/>
</dbReference>
<keyword evidence="9" id="KW-1185">Reference proteome</keyword>
<dbReference type="PATRIC" id="fig|1423718.3.peg.1712"/>
<evidence type="ECO:0000256" key="2">
    <source>
        <dbReference type="ARBA" id="ARBA00012150"/>
    </source>
</evidence>
<dbReference type="PROSITE" id="PS51160">
    <property type="entry name" value="ACYLPHOSPHATASE_3"/>
    <property type="match status" value="1"/>
</dbReference>
<dbReference type="InterPro" id="IPR036046">
    <property type="entry name" value="Acylphosphatase-like_dom_sf"/>
</dbReference>
<gene>
    <name evidence="8" type="ORF">FC14_GL001647</name>
</gene>
<reference evidence="8 9" key="1">
    <citation type="journal article" date="2015" name="Genome Announc.">
        <title>Expanding the biotechnology potential of lactobacilli through comparative genomics of 213 strains and associated genera.</title>
        <authorList>
            <person name="Sun Z."/>
            <person name="Harris H.M."/>
            <person name="McCann A."/>
            <person name="Guo C."/>
            <person name="Argimon S."/>
            <person name="Zhang W."/>
            <person name="Yang X."/>
            <person name="Jeffery I.B."/>
            <person name="Cooney J.C."/>
            <person name="Kagawa T.F."/>
            <person name="Liu W."/>
            <person name="Song Y."/>
            <person name="Salvetti E."/>
            <person name="Wrobel A."/>
            <person name="Rasinkangas P."/>
            <person name="Parkhill J."/>
            <person name="Rea M.C."/>
            <person name="O'Sullivan O."/>
            <person name="Ritari J."/>
            <person name="Douillard F.P."/>
            <person name="Paul Ross R."/>
            <person name="Yang R."/>
            <person name="Briner A.E."/>
            <person name="Felis G.E."/>
            <person name="de Vos W.M."/>
            <person name="Barrangou R."/>
            <person name="Klaenhammer T.R."/>
            <person name="Caufield P.W."/>
            <person name="Cui Y."/>
            <person name="Zhang H."/>
            <person name="O'Toole P.W."/>
        </authorList>
    </citation>
    <scope>NUCLEOTIDE SEQUENCE [LARGE SCALE GENOMIC DNA]</scope>
    <source>
        <strain evidence="8 9">DSM 20509</strain>
    </source>
</reference>
<evidence type="ECO:0000256" key="1">
    <source>
        <dbReference type="ARBA" id="ARBA00005614"/>
    </source>
</evidence>
<proteinExistence type="inferred from homology"/>
<dbReference type="InterPro" id="IPR001792">
    <property type="entry name" value="Acylphosphatase-like_dom"/>
</dbReference>
<dbReference type="EMBL" id="AYYP01000022">
    <property type="protein sequence ID" value="KRM64996.1"/>
    <property type="molecule type" value="Genomic_DNA"/>
</dbReference>
<evidence type="ECO:0000313" key="8">
    <source>
        <dbReference type="EMBL" id="KRM64996.1"/>
    </source>
</evidence>
<dbReference type="RefSeq" id="WP_050612447.1">
    <property type="nucleotide sequence ID" value="NZ_AYYP01000022.1"/>
</dbReference>